<feature type="non-terminal residue" evidence="1">
    <location>
        <position position="1"/>
    </location>
</feature>
<dbReference type="Gene3D" id="2.60.40.150">
    <property type="entry name" value="C2 domain"/>
    <property type="match status" value="1"/>
</dbReference>
<proteinExistence type="predicted"/>
<name>A0A813F2Q7_POLGL</name>
<dbReference type="InterPro" id="IPR035892">
    <property type="entry name" value="C2_domain_sf"/>
</dbReference>
<evidence type="ECO:0000313" key="1">
    <source>
        <dbReference type="EMBL" id="CAE8606726.1"/>
    </source>
</evidence>
<evidence type="ECO:0000313" key="2">
    <source>
        <dbReference type="Proteomes" id="UP000654075"/>
    </source>
</evidence>
<dbReference type="OrthoDB" id="436836at2759"/>
<feature type="non-terminal residue" evidence="1">
    <location>
        <position position="149"/>
    </location>
</feature>
<dbReference type="AlphaFoldDB" id="A0A813F2Q7"/>
<gene>
    <name evidence="1" type="ORF">PGLA1383_LOCUS24700</name>
</gene>
<keyword evidence="2" id="KW-1185">Reference proteome</keyword>
<sequence>EKWERIAAAHLQTFQDLQQRIAAFEDTGSTMAGGRPDDVVSLGGFSDVSDLEGCENALDVFIGQAEVAVDVVERLQAAASAASQPPLSLDKIQTVVCVDLRGFDAGYSAVAAGLRPTYDSLVSFGPFGVDDSLLEHLSTGSLGVEAPHQ</sequence>
<reference evidence="1" key="1">
    <citation type="submission" date="2021-02" db="EMBL/GenBank/DDBJ databases">
        <authorList>
            <person name="Dougan E. K."/>
            <person name="Rhodes N."/>
            <person name="Thang M."/>
            <person name="Chan C."/>
        </authorList>
    </citation>
    <scope>NUCLEOTIDE SEQUENCE</scope>
</reference>
<dbReference type="Proteomes" id="UP000654075">
    <property type="component" value="Unassembled WGS sequence"/>
</dbReference>
<comment type="caution">
    <text evidence="1">The sequence shown here is derived from an EMBL/GenBank/DDBJ whole genome shotgun (WGS) entry which is preliminary data.</text>
</comment>
<organism evidence="1 2">
    <name type="scientific">Polarella glacialis</name>
    <name type="common">Dinoflagellate</name>
    <dbReference type="NCBI Taxonomy" id="89957"/>
    <lineage>
        <taxon>Eukaryota</taxon>
        <taxon>Sar</taxon>
        <taxon>Alveolata</taxon>
        <taxon>Dinophyceae</taxon>
        <taxon>Suessiales</taxon>
        <taxon>Suessiaceae</taxon>
        <taxon>Polarella</taxon>
    </lineage>
</organism>
<dbReference type="EMBL" id="CAJNNV010019746">
    <property type="protein sequence ID" value="CAE8606726.1"/>
    <property type="molecule type" value="Genomic_DNA"/>
</dbReference>
<protein>
    <submittedName>
        <fullName evidence="1">Uncharacterized protein</fullName>
    </submittedName>
</protein>
<accession>A0A813F2Q7</accession>